<dbReference type="PIRSF" id="PIRSF000521">
    <property type="entry name" value="Transaminase_4ab_Lys_Orn"/>
    <property type="match status" value="1"/>
</dbReference>
<dbReference type="Proteomes" id="UP001500804">
    <property type="component" value="Unassembled WGS sequence"/>
</dbReference>
<name>A0ABP9NP08_9PSEU</name>
<sequence>MVIAADGRVRAPHEECAAGRAVDESRPAWRPAVCGDLPGPRSAEFLASQGIHESNARVYGRHFPIAVDEARGSFLRDVDGNVFIDFLTGAGVLSLGHCHPELVEVAAAQLGRFGHGLDLPSPAKDAFVEAQLSMLPGRMADRTKVHFCGPTGANAVDAAIKLCKTATGRGDVVSFQGGFHGTTHAGMAFSGPVGPKAPVRNGVPGVHFFPYSHCVDCPLGLSRGDCAVNCAEYLERALRDPNGGVPRPAAVLFELVQGEGGVVPADREFVQRVRALTRELDVPLVVDEVQTGCGRTGTWFAFEQYGIEPDVIVASKALSGIGQPVALIMYDERLDVWAPGAHTGTFRGNQVAFAAGARAVEIVRREGVLDNVADRGAQIARRLAVLGGEPWVRDVRGIGLMWGVELADPATGRRAGPLAERVQATALRHGLIVELGGREDAVVRMLPPLNVTADVVDAACDILVDAITACADEVAAATRRAPGVLAAGE</sequence>
<dbReference type="SUPFAM" id="SSF53383">
    <property type="entry name" value="PLP-dependent transferases"/>
    <property type="match status" value="1"/>
</dbReference>
<gene>
    <name evidence="15" type="ORF">GCM10023320_27550</name>
</gene>
<evidence type="ECO:0000256" key="10">
    <source>
        <dbReference type="ARBA" id="ARBA00029744"/>
    </source>
</evidence>
<protein>
    <recommendedName>
        <fullName evidence="6">Diaminobutyrate--2-oxoglutarate transaminase</fullName>
        <ecNumber evidence="5">2.6.1.76</ecNumber>
    </recommendedName>
    <alternativeName>
        <fullName evidence="11">DABA aminotransferase</fullName>
    </alternativeName>
    <alternativeName>
        <fullName evidence="12">Diaminobutyrate--2-oxoglutarate aminotransferase</fullName>
    </alternativeName>
    <alternativeName>
        <fullName evidence="10">L-2,4-diaminobutyric acid transaminase</fullName>
    </alternativeName>
</protein>
<evidence type="ECO:0000313" key="16">
    <source>
        <dbReference type="Proteomes" id="UP001500804"/>
    </source>
</evidence>
<dbReference type="RefSeq" id="WP_345605401.1">
    <property type="nucleotide sequence ID" value="NZ_BAABJO010000009.1"/>
</dbReference>
<evidence type="ECO:0000256" key="14">
    <source>
        <dbReference type="RuleBase" id="RU003560"/>
    </source>
</evidence>
<dbReference type="EMBL" id="BAABJO010000009">
    <property type="protein sequence ID" value="GAA5120375.1"/>
    <property type="molecule type" value="Genomic_DNA"/>
</dbReference>
<comment type="function">
    <text evidence="2">Catalyzes reversively the conversion of L-aspartate beta-semialdehyde (ASA) to L-2,4-diaminobutyrate (DABA) by transamination with L-glutamate.</text>
</comment>
<dbReference type="InterPro" id="IPR004637">
    <property type="entry name" value="Dat"/>
</dbReference>
<dbReference type="Gene3D" id="3.90.1150.10">
    <property type="entry name" value="Aspartate Aminotransferase, domain 1"/>
    <property type="match status" value="1"/>
</dbReference>
<keyword evidence="8" id="KW-0808">Transferase</keyword>
<evidence type="ECO:0000256" key="5">
    <source>
        <dbReference type="ARBA" id="ARBA00013155"/>
    </source>
</evidence>
<dbReference type="NCBIfam" id="TIGR00709">
    <property type="entry name" value="dat"/>
    <property type="match status" value="1"/>
</dbReference>
<comment type="similarity">
    <text evidence="4 14">Belongs to the class-III pyridoxal-phosphate-dependent aminotransferase family.</text>
</comment>
<evidence type="ECO:0000256" key="6">
    <source>
        <dbReference type="ARBA" id="ARBA00014798"/>
    </source>
</evidence>
<evidence type="ECO:0000256" key="4">
    <source>
        <dbReference type="ARBA" id="ARBA00008954"/>
    </source>
</evidence>
<evidence type="ECO:0000256" key="13">
    <source>
        <dbReference type="ARBA" id="ARBA00049111"/>
    </source>
</evidence>
<comment type="catalytic activity">
    <reaction evidence="13">
        <text>L-2,4-diaminobutanoate + 2-oxoglutarate = L-aspartate 4-semialdehyde + L-glutamate</text>
        <dbReference type="Rhea" id="RHEA:11160"/>
        <dbReference type="ChEBI" id="CHEBI:16810"/>
        <dbReference type="ChEBI" id="CHEBI:29985"/>
        <dbReference type="ChEBI" id="CHEBI:58761"/>
        <dbReference type="ChEBI" id="CHEBI:537519"/>
        <dbReference type="EC" id="2.6.1.76"/>
    </reaction>
</comment>
<dbReference type="PROSITE" id="PS00600">
    <property type="entry name" value="AA_TRANSFER_CLASS_3"/>
    <property type="match status" value="1"/>
</dbReference>
<keyword evidence="9 14" id="KW-0663">Pyridoxal phosphate</keyword>
<evidence type="ECO:0000256" key="11">
    <source>
        <dbReference type="ARBA" id="ARBA00030665"/>
    </source>
</evidence>
<dbReference type="Gene3D" id="3.40.640.10">
    <property type="entry name" value="Type I PLP-dependent aspartate aminotransferase-like (Major domain)"/>
    <property type="match status" value="1"/>
</dbReference>
<reference evidence="16" key="1">
    <citation type="journal article" date="2019" name="Int. J. Syst. Evol. Microbiol.">
        <title>The Global Catalogue of Microorganisms (GCM) 10K type strain sequencing project: providing services to taxonomists for standard genome sequencing and annotation.</title>
        <authorList>
            <consortium name="The Broad Institute Genomics Platform"/>
            <consortium name="The Broad Institute Genome Sequencing Center for Infectious Disease"/>
            <person name="Wu L."/>
            <person name="Ma J."/>
        </authorList>
    </citation>
    <scope>NUCLEOTIDE SEQUENCE [LARGE SCALE GENOMIC DNA]</scope>
    <source>
        <strain evidence="16">JCM 18302</strain>
    </source>
</reference>
<dbReference type="PANTHER" id="PTHR43552">
    <property type="entry name" value="DIAMINOBUTYRATE--2-OXOGLUTARATE AMINOTRANSFERASE"/>
    <property type="match status" value="1"/>
</dbReference>
<dbReference type="InterPro" id="IPR015421">
    <property type="entry name" value="PyrdxlP-dep_Trfase_major"/>
</dbReference>
<dbReference type="InterPro" id="IPR015422">
    <property type="entry name" value="PyrdxlP-dep_Trfase_small"/>
</dbReference>
<accession>A0ABP9NP08</accession>
<dbReference type="GO" id="GO:0008483">
    <property type="term" value="F:transaminase activity"/>
    <property type="evidence" value="ECO:0007669"/>
    <property type="project" value="UniProtKB-KW"/>
</dbReference>
<comment type="caution">
    <text evidence="15">The sequence shown here is derived from an EMBL/GenBank/DDBJ whole genome shotgun (WGS) entry which is preliminary data.</text>
</comment>
<comment type="pathway">
    <text evidence="3">Amine and polyamine biosynthesis; ectoine biosynthesis; L-ectoine from L-aspartate 4-semialdehyde: step 1/3.</text>
</comment>
<dbReference type="PANTHER" id="PTHR43552:SF1">
    <property type="entry name" value="DIAMINOBUTYRATE--2-OXOGLUTARATE AMINOTRANSFERASE"/>
    <property type="match status" value="1"/>
</dbReference>
<dbReference type="InterPro" id="IPR049704">
    <property type="entry name" value="Aminotrans_3_PPA_site"/>
</dbReference>
<dbReference type="EC" id="2.6.1.76" evidence="5"/>
<evidence type="ECO:0000256" key="2">
    <source>
        <dbReference type="ARBA" id="ARBA00002189"/>
    </source>
</evidence>
<dbReference type="Pfam" id="PF00202">
    <property type="entry name" value="Aminotran_3"/>
    <property type="match status" value="1"/>
</dbReference>
<evidence type="ECO:0000256" key="8">
    <source>
        <dbReference type="ARBA" id="ARBA00022679"/>
    </source>
</evidence>
<evidence type="ECO:0000313" key="15">
    <source>
        <dbReference type="EMBL" id="GAA5120375.1"/>
    </source>
</evidence>
<keyword evidence="7 15" id="KW-0032">Aminotransferase</keyword>
<evidence type="ECO:0000256" key="3">
    <source>
        <dbReference type="ARBA" id="ARBA00004946"/>
    </source>
</evidence>
<organism evidence="15 16">
    <name type="scientific">Pseudonocardia adelaidensis</name>
    <dbReference type="NCBI Taxonomy" id="648754"/>
    <lineage>
        <taxon>Bacteria</taxon>
        <taxon>Bacillati</taxon>
        <taxon>Actinomycetota</taxon>
        <taxon>Actinomycetes</taxon>
        <taxon>Pseudonocardiales</taxon>
        <taxon>Pseudonocardiaceae</taxon>
        <taxon>Pseudonocardia</taxon>
    </lineage>
</organism>
<evidence type="ECO:0000256" key="7">
    <source>
        <dbReference type="ARBA" id="ARBA00022576"/>
    </source>
</evidence>
<dbReference type="InterPro" id="IPR005814">
    <property type="entry name" value="Aminotrans_3"/>
</dbReference>
<comment type="cofactor">
    <cofactor evidence="1">
        <name>pyridoxal 5'-phosphate</name>
        <dbReference type="ChEBI" id="CHEBI:597326"/>
    </cofactor>
</comment>
<evidence type="ECO:0000256" key="9">
    <source>
        <dbReference type="ARBA" id="ARBA00022898"/>
    </source>
</evidence>
<proteinExistence type="inferred from homology"/>
<evidence type="ECO:0000256" key="1">
    <source>
        <dbReference type="ARBA" id="ARBA00001933"/>
    </source>
</evidence>
<dbReference type="InterPro" id="IPR015424">
    <property type="entry name" value="PyrdxlP-dep_Trfase"/>
</dbReference>
<dbReference type="CDD" id="cd00610">
    <property type="entry name" value="OAT_like"/>
    <property type="match status" value="1"/>
</dbReference>
<evidence type="ECO:0000256" key="12">
    <source>
        <dbReference type="ARBA" id="ARBA00031476"/>
    </source>
</evidence>
<keyword evidence="16" id="KW-1185">Reference proteome</keyword>